<evidence type="ECO:0000256" key="1">
    <source>
        <dbReference type="SAM" id="MobiDB-lite"/>
    </source>
</evidence>
<proteinExistence type="predicted"/>
<organism evidence="2 3">
    <name type="scientific">Karstenula rhodostoma CBS 690.94</name>
    <dbReference type="NCBI Taxonomy" id="1392251"/>
    <lineage>
        <taxon>Eukaryota</taxon>
        <taxon>Fungi</taxon>
        <taxon>Dikarya</taxon>
        <taxon>Ascomycota</taxon>
        <taxon>Pezizomycotina</taxon>
        <taxon>Dothideomycetes</taxon>
        <taxon>Pleosporomycetidae</taxon>
        <taxon>Pleosporales</taxon>
        <taxon>Massarineae</taxon>
        <taxon>Didymosphaeriaceae</taxon>
        <taxon>Karstenula</taxon>
    </lineage>
</organism>
<reference evidence="2" key="1">
    <citation type="journal article" date="2020" name="Stud. Mycol.">
        <title>101 Dothideomycetes genomes: a test case for predicting lifestyles and emergence of pathogens.</title>
        <authorList>
            <person name="Haridas S."/>
            <person name="Albert R."/>
            <person name="Binder M."/>
            <person name="Bloem J."/>
            <person name="Labutti K."/>
            <person name="Salamov A."/>
            <person name="Andreopoulos B."/>
            <person name="Baker S."/>
            <person name="Barry K."/>
            <person name="Bills G."/>
            <person name="Bluhm B."/>
            <person name="Cannon C."/>
            <person name="Castanera R."/>
            <person name="Culley D."/>
            <person name="Daum C."/>
            <person name="Ezra D."/>
            <person name="Gonzalez J."/>
            <person name="Henrissat B."/>
            <person name="Kuo A."/>
            <person name="Liang C."/>
            <person name="Lipzen A."/>
            <person name="Lutzoni F."/>
            <person name="Magnuson J."/>
            <person name="Mondo S."/>
            <person name="Nolan M."/>
            <person name="Ohm R."/>
            <person name="Pangilinan J."/>
            <person name="Park H.-J."/>
            <person name="Ramirez L."/>
            <person name="Alfaro M."/>
            <person name="Sun H."/>
            <person name="Tritt A."/>
            <person name="Yoshinaga Y."/>
            <person name="Zwiers L.-H."/>
            <person name="Turgeon B."/>
            <person name="Goodwin S."/>
            <person name="Spatafora J."/>
            <person name="Crous P."/>
            <person name="Grigoriev I."/>
        </authorList>
    </citation>
    <scope>NUCLEOTIDE SEQUENCE</scope>
    <source>
        <strain evidence="2">CBS 690.94</strain>
    </source>
</reference>
<name>A0A9P4UH91_9PLEO</name>
<evidence type="ECO:0000313" key="3">
    <source>
        <dbReference type="Proteomes" id="UP000799764"/>
    </source>
</evidence>
<dbReference type="AlphaFoldDB" id="A0A9P4UH91"/>
<dbReference type="Proteomes" id="UP000799764">
    <property type="component" value="Unassembled WGS sequence"/>
</dbReference>
<feature type="compositionally biased region" description="Low complexity" evidence="1">
    <location>
        <begin position="1"/>
        <end position="14"/>
    </location>
</feature>
<sequence length="156" mass="16577">MDSPSELSSSSGFSPDLRTSYSRSRDLDPPRSLQHSPTHSHHLLCSNIPSLGEMPLPPGISASILAVRTNHPCSDPARHLISAALLAPPKTPVPYRDRCTAHHACISPEKANKQMRTAKSDPCSHDVSPLGDASAGLLRVRVAVVPSMPHASPCVA</sequence>
<accession>A0A9P4UH91</accession>
<feature type="region of interest" description="Disordered" evidence="1">
    <location>
        <begin position="1"/>
        <end position="41"/>
    </location>
</feature>
<keyword evidence="3" id="KW-1185">Reference proteome</keyword>
<comment type="caution">
    <text evidence="2">The sequence shown here is derived from an EMBL/GenBank/DDBJ whole genome shotgun (WGS) entry which is preliminary data.</text>
</comment>
<protein>
    <submittedName>
        <fullName evidence="2">Uncharacterized protein</fullName>
    </submittedName>
</protein>
<evidence type="ECO:0000313" key="2">
    <source>
        <dbReference type="EMBL" id="KAF2450396.1"/>
    </source>
</evidence>
<gene>
    <name evidence="2" type="ORF">P171DRAFT_139277</name>
</gene>
<dbReference type="EMBL" id="MU001493">
    <property type="protein sequence ID" value="KAF2450396.1"/>
    <property type="molecule type" value="Genomic_DNA"/>
</dbReference>